<dbReference type="RefSeq" id="WP_380538304.1">
    <property type="nucleotide sequence ID" value="NZ_JBHFAB010000016.1"/>
</dbReference>
<sequence>MATRPYLLRRSCALALLLAVVGSPAWAAAGPTARPAAEEARMPVPGAHEVGGGAGQGIPGIVPIGCGLLLAGIAVYKHRGLPRSTD</sequence>
<feature type="transmembrane region" description="Helical" evidence="1">
    <location>
        <begin position="53"/>
        <end position="76"/>
    </location>
</feature>
<evidence type="ECO:0000313" key="4">
    <source>
        <dbReference type="Proteomes" id="UP001592531"/>
    </source>
</evidence>
<name>A0ABV6VZP4_9ACTN</name>
<keyword evidence="1" id="KW-0472">Membrane</keyword>
<protein>
    <recommendedName>
        <fullName evidence="5">Tat pathway signal sequence domain protein</fullName>
    </recommendedName>
</protein>
<keyword evidence="1" id="KW-0812">Transmembrane</keyword>
<organism evidence="3 4">
    <name type="scientific">Streptacidiphilus cavernicola</name>
    <dbReference type="NCBI Taxonomy" id="3342716"/>
    <lineage>
        <taxon>Bacteria</taxon>
        <taxon>Bacillati</taxon>
        <taxon>Actinomycetota</taxon>
        <taxon>Actinomycetes</taxon>
        <taxon>Kitasatosporales</taxon>
        <taxon>Streptomycetaceae</taxon>
        <taxon>Streptacidiphilus</taxon>
    </lineage>
</organism>
<feature type="chain" id="PRO_5045258400" description="Tat pathway signal sequence domain protein" evidence="2">
    <location>
        <begin position="28"/>
        <end position="86"/>
    </location>
</feature>
<gene>
    <name evidence="3" type="ORF">ACEZDE_21655</name>
</gene>
<evidence type="ECO:0000313" key="3">
    <source>
        <dbReference type="EMBL" id="MFC1419220.1"/>
    </source>
</evidence>
<feature type="signal peptide" evidence="2">
    <location>
        <begin position="1"/>
        <end position="27"/>
    </location>
</feature>
<accession>A0ABV6VZP4</accession>
<dbReference type="Proteomes" id="UP001592531">
    <property type="component" value="Unassembled WGS sequence"/>
</dbReference>
<keyword evidence="1" id="KW-1133">Transmembrane helix</keyword>
<reference evidence="3 4" key="1">
    <citation type="submission" date="2024-09" db="EMBL/GenBank/DDBJ databases">
        <authorList>
            <person name="Lee S.D."/>
        </authorList>
    </citation>
    <scope>NUCLEOTIDE SEQUENCE [LARGE SCALE GENOMIC DNA]</scope>
    <source>
        <strain evidence="3 4">N8-3</strain>
    </source>
</reference>
<evidence type="ECO:0008006" key="5">
    <source>
        <dbReference type="Google" id="ProtNLM"/>
    </source>
</evidence>
<evidence type="ECO:0000256" key="2">
    <source>
        <dbReference type="SAM" id="SignalP"/>
    </source>
</evidence>
<comment type="caution">
    <text evidence="3">The sequence shown here is derived from an EMBL/GenBank/DDBJ whole genome shotgun (WGS) entry which is preliminary data.</text>
</comment>
<keyword evidence="2" id="KW-0732">Signal</keyword>
<proteinExistence type="predicted"/>
<evidence type="ECO:0000256" key="1">
    <source>
        <dbReference type="SAM" id="Phobius"/>
    </source>
</evidence>
<dbReference type="EMBL" id="JBHFAB010000016">
    <property type="protein sequence ID" value="MFC1419220.1"/>
    <property type="molecule type" value="Genomic_DNA"/>
</dbReference>
<keyword evidence="4" id="KW-1185">Reference proteome</keyword>